<evidence type="ECO:0000259" key="3">
    <source>
        <dbReference type="Pfam" id="PF14295"/>
    </source>
</evidence>
<dbReference type="Pfam" id="PF14295">
    <property type="entry name" value="PAN_4"/>
    <property type="match status" value="1"/>
</dbReference>
<evidence type="ECO:0000313" key="8">
    <source>
        <dbReference type="Proteomes" id="UP000434957"/>
    </source>
</evidence>
<evidence type="ECO:0000256" key="1">
    <source>
        <dbReference type="SAM" id="SignalP"/>
    </source>
</evidence>
<dbReference type="OrthoDB" id="568194at2759"/>
<evidence type="ECO:0000313" key="4">
    <source>
        <dbReference type="EMBL" id="KAE9015448.1"/>
    </source>
</evidence>
<dbReference type="EMBL" id="QXFU01000301">
    <property type="protein sequence ID" value="KAE9037338.1"/>
    <property type="molecule type" value="Genomic_DNA"/>
</dbReference>
<evidence type="ECO:0000313" key="9">
    <source>
        <dbReference type="Proteomes" id="UP000435112"/>
    </source>
</evidence>
<name>A0A6A4FG65_9STRA</name>
<dbReference type="EMBL" id="QXFT01000493">
    <property type="protein sequence ID" value="KAE9342397.1"/>
    <property type="molecule type" value="Genomic_DNA"/>
</dbReference>
<dbReference type="InterPro" id="IPR003609">
    <property type="entry name" value="Pan_app"/>
</dbReference>
<dbReference type="Gene3D" id="3.50.4.10">
    <property type="entry name" value="Hepatocyte Growth Factor"/>
    <property type="match status" value="1"/>
</dbReference>
<feature type="domain" description="Apple" evidence="3">
    <location>
        <begin position="48"/>
        <end position="76"/>
    </location>
</feature>
<evidence type="ECO:0000259" key="2">
    <source>
        <dbReference type="Pfam" id="PF00188"/>
    </source>
</evidence>
<dbReference type="AlphaFoldDB" id="A0A6A4FG65"/>
<feature type="domain" description="SCP" evidence="2">
    <location>
        <begin position="131"/>
        <end position="222"/>
    </location>
</feature>
<evidence type="ECO:0000313" key="6">
    <source>
        <dbReference type="EMBL" id="KAE9342397.1"/>
    </source>
</evidence>
<dbReference type="Proteomes" id="UP000435112">
    <property type="component" value="Unassembled WGS sequence"/>
</dbReference>
<protein>
    <submittedName>
        <fullName evidence="6">Uncharacterized protein</fullName>
    </submittedName>
</protein>
<sequence>MGLLSLLLLAALSSARGWLRGNDGRAQWDYDCHFEGLGLVSLEGEPSSRCADLCLAESSCSHWTWTPESDGTCQLKQGATNAVQPHATHLCGFLPTGFAPDEARAFDLGLSLADDGDASDGMTDEEAETALRMLNSFRSKRGKTRLTLDARLILLAKELATTCRDVPLAGSMSQGDGYEFFPALSAAVSSRGFKSQVHAVSVAAPQDSSVKHAIEWWSSGVDPATDTKPFFSDEMAVVGFAKGDAGSCHVGGDAGAVVWTMLLAQAE</sequence>
<keyword evidence="1" id="KW-0732">Signal</keyword>
<feature type="signal peptide" evidence="1">
    <location>
        <begin position="1"/>
        <end position="17"/>
    </location>
</feature>
<dbReference type="Proteomes" id="UP000434957">
    <property type="component" value="Unassembled WGS sequence"/>
</dbReference>
<feature type="chain" id="PRO_5033525318" evidence="1">
    <location>
        <begin position="18"/>
        <end position="267"/>
    </location>
</feature>
<organism evidence="6 8">
    <name type="scientific">Phytophthora rubi</name>
    <dbReference type="NCBI Taxonomy" id="129364"/>
    <lineage>
        <taxon>Eukaryota</taxon>
        <taxon>Sar</taxon>
        <taxon>Stramenopiles</taxon>
        <taxon>Oomycota</taxon>
        <taxon>Peronosporomycetes</taxon>
        <taxon>Peronosporales</taxon>
        <taxon>Peronosporaceae</taxon>
        <taxon>Phytophthora</taxon>
    </lineage>
</organism>
<accession>A0A6A4FG65</accession>
<dbReference type="InterPro" id="IPR014044">
    <property type="entry name" value="CAP_dom"/>
</dbReference>
<gene>
    <name evidence="4" type="ORF">PR001_g14897</name>
    <name evidence="5" type="ORF">PR002_g6625</name>
    <name evidence="6" type="ORF">PR003_g9498</name>
</gene>
<dbReference type="Proteomes" id="UP000429607">
    <property type="component" value="Unassembled WGS sequence"/>
</dbReference>
<evidence type="ECO:0000313" key="7">
    <source>
        <dbReference type="Proteomes" id="UP000429607"/>
    </source>
</evidence>
<evidence type="ECO:0000313" key="5">
    <source>
        <dbReference type="EMBL" id="KAE9037338.1"/>
    </source>
</evidence>
<keyword evidence="8" id="KW-1185">Reference proteome</keyword>
<dbReference type="Pfam" id="PF00188">
    <property type="entry name" value="CAP"/>
    <property type="match status" value="1"/>
</dbReference>
<comment type="caution">
    <text evidence="6">The sequence shown here is derived from an EMBL/GenBank/DDBJ whole genome shotgun (WGS) entry which is preliminary data.</text>
</comment>
<reference evidence="6 8" key="1">
    <citation type="submission" date="2018-08" db="EMBL/GenBank/DDBJ databases">
        <title>Genomic investigation of the strawberry pathogen Phytophthora fragariae indicates pathogenicity is determined by transcriptional variation in three key races.</title>
        <authorList>
            <person name="Adams T.M."/>
            <person name="Armitage A.D."/>
            <person name="Sobczyk M.K."/>
            <person name="Bates H.J."/>
            <person name="Dunwell J.M."/>
            <person name="Nellist C.F."/>
            <person name="Harrison R.J."/>
        </authorList>
    </citation>
    <scope>NUCLEOTIDE SEQUENCE [LARGE SCALE GENOMIC DNA]</scope>
    <source>
        <strain evidence="4 7">SCRP249</strain>
        <strain evidence="5 9">SCRP324</strain>
        <strain evidence="6 8">SCRP333</strain>
    </source>
</reference>
<proteinExistence type="predicted"/>
<dbReference type="EMBL" id="QXFV01001093">
    <property type="protein sequence ID" value="KAE9015448.1"/>
    <property type="molecule type" value="Genomic_DNA"/>
</dbReference>